<dbReference type="EMBL" id="CAEY01001585">
    <property type="status" value="NOT_ANNOTATED_CDS"/>
    <property type="molecule type" value="Genomic_DNA"/>
</dbReference>
<feature type="region of interest" description="Disordered" evidence="1">
    <location>
        <begin position="1"/>
        <end position="39"/>
    </location>
</feature>
<protein>
    <submittedName>
        <fullName evidence="2">Uncharacterized protein</fullName>
    </submittedName>
</protein>
<organism evidence="2 3">
    <name type="scientific">Tetranychus urticae</name>
    <name type="common">Two-spotted spider mite</name>
    <dbReference type="NCBI Taxonomy" id="32264"/>
    <lineage>
        <taxon>Eukaryota</taxon>
        <taxon>Metazoa</taxon>
        <taxon>Ecdysozoa</taxon>
        <taxon>Arthropoda</taxon>
        <taxon>Chelicerata</taxon>
        <taxon>Arachnida</taxon>
        <taxon>Acari</taxon>
        <taxon>Acariformes</taxon>
        <taxon>Trombidiformes</taxon>
        <taxon>Prostigmata</taxon>
        <taxon>Eleutherengona</taxon>
        <taxon>Raphignathae</taxon>
        <taxon>Tetranychoidea</taxon>
        <taxon>Tetranychidae</taxon>
        <taxon>Tetranychus</taxon>
    </lineage>
</organism>
<name>T1K5A6_TETUR</name>
<proteinExistence type="predicted"/>
<evidence type="ECO:0000313" key="2">
    <source>
        <dbReference type="EnsemblMetazoa" id="tetur05g05590.1"/>
    </source>
</evidence>
<accession>T1K5A6</accession>
<dbReference type="HOGENOM" id="CLU_1962371_0_0_1"/>
<evidence type="ECO:0000313" key="3">
    <source>
        <dbReference type="Proteomes" id="UP000015104"/>
    </source>
</evidence>
<dbReference type="AlphaFoldDB" id="T1K5A6"/>
<feature type="compositionally biased region" description="Acidic residues" evidence="1">
    <location>
        <begin position="15"/>
        <end position="35"/>
    </location>
</feature>
<dbReference type="Proteomes" id="UP000015104">
    <property type="component" value="Unassembled WGS sequence"/>
</dbReference>
<reference evidence="3" key="1">
    <citation type="submission" date="2011-08" db="EMBL/GenBank/DDBJ databases">
        <authorList>
            <person name="Rombauts S."/>
        </authorList>
    </citation>
    <scope>NUCLEOTIDE SEQUENCE</scope>
    <source>
        <strain evidence="3">London</strain>
    </source>
</reference>
<dbReference type="EnsemblMetazoa" id="tetur05g05590.1">
    <property type="protein sequence ID" value="tetur05g05590.1"/>
    <property type="gene ID" value="tetur05g05590"/>
</dbReference>
<evidence type="ECO:0000256" key="1">
    <source>
        <dbReference type="SAM" id="MobiDB-lite"/>
    </source>
</evidence>
<sequence length="128" mass="14894">MAELNQREDLYNLDCDTEVDNSENSDTAEEESDVDEAGRYLAGGTAKTRDGEYHWKKLVSRERVEVDSKMLDVTKVQWENSLVLNFNIKGVKNRHLKDCKYGLFAEARNLVLVSKVHSRRWEMQLQEL</sequence>
<reference evidence="2" key="2">
    <citation type="submission" date="2015-06" db="UniProtKB">
        <authorList>
            <consortium name="EnsemblMetazoa"/>
        </authorList>
    </citation>
    <scope>IDENTIFICATION</scope>
</reference>
<feature type="compositionally biased region" description="Basic and acidic residues" evidence="1">
    <location>
        <begin position="1"/>
        <end position="10"/>
    </location>
</feature>
<keyword evidence="3" id="KW-1185">Reference proteome</keyword>